<evidence type="ECO:0000256" key="10">
    <source>
        <dbReference type="ARBA" id="ARBA00023204"/>
    </source>
</evidence>
<evidence type="ECO:0000256" key="8">
    <source>
        <dbReference type="ARBA" id="ARBA00022840"/>
    </source>
</evidence>
<evidence type="ECO:0000256" key="14">
    <source>
        <dbReference type="ARBA" id="ARBA00048988"/>
    </source>
</evidence>
<evidence type="ECO:0000256" key="15">
    <source>
        <dbReference type="PROSITE-ProRule" id="PRU00560"/>
    </source>
</evidence>
<keyword evidence="5 15" id="KW-0378">Hydrolase</keyword>
<evidence type="ECO:0000256" key="3">
    <source>
        <dbReference type="ARBA" id="ARBA00022741"/>
    </source>
</evidence>
<keyword evidence="11" id="KW-0413">Isomerase</keyword>
<keyword evidence="8 15" id="KW-0067">ATP-binding</keyword>
<evidence type="ECO:0000256" key="9">
    <source>
        <dbReference type="ARBA" id="ARBA00023125"/>
    </source>
</evidence>
<dbReference type="PANTHER" id="PTHR11070:SF2">
    <property type="entry name" value="ATP-DEPENDENT DNA HELICASE SRS2"/>
    <property type="match status" value="1"/>
</dbReference>
<evidence type="ECO:0000313" key="19">
    <source>
        <dbReference type="Proteomes" id="UP000509626"/>
    </source>
</evidence>
<evidence type="ECO:0000313" key="18">
    <source>
        <dbReference type="EMBL" id="QLG63604.1"/>
    </source>
</evidence>
<evidence type="ECO:0000256" key="13">
    <source>
        <dbReference type="ARBA" id="ARBA00034808"/>
    </source>
</evidence>
<dbReference type="GO" id="GO:0043138">
    <property type="term" value="F:3'-5' DNA helicase activity"/>
    <property type="evidence" value="ECO:0007669"/>
    <property type="project" value="UniProtKB-EC"/>
</dbReference>
<dbReference type="Gene3D" id="3.40.50.300">
    <property type="entry name" value="P-loop containing nucleotide triphosphate hydrolases"/>
    <property type="match status" value="4"/>
</dbReference>
<dbReference type="InterPro" id="IPR000212">
    <property type="entry name" value="DNA_helicase_UvrD/REP"/>
</dbReference>
<dbReference type="SUPFAM" id="SSF52540">
    <property type="entry name" value="P-loop containing nucleoside triphosphate hydrolases"/>
    <property type="match status" value="1"/>
</dbReference>
<gene>
    <name evidence="18" type="ORF">HUG12_18470</name>
</gene>
<protein>
    <recommendedName>
        <fullName evidence="13">DNA 3'-5' helicase</fullName>
        <ecNumber evidence="13">5.6.2.4</ecNumber>
    </recommendedName>
</protein>
<dbReference type="SUPFAM" id="SSF52980">
    <property type="entry name" value="Restriction endonuclease-like"/>
    <property type="match status" value="1"/>
</dbReference>
<dbReference type="KEGG" id="halu:HUG12_18470"/>
<evidence type="ECO:0000256" key="4">
    <source>
        <dbReference type="ARBA" id="ARBA00022763"/>
    </source>
</evidence>
<dbReference type="InterPro" id="IPR011335">
    <property type="entry name" value="Restrct_endonuc-II-like"/>
</dbReference>
<dbReference type="InterPro" id="IPR013986">
    <property type="entry name" value="DExx_box_DNA_helicase_dom_sf"/>
</dbReference>
<evidence type="ECO:0000259" key="16">
    <source>
        <dbReference type="PROSITE" id="PS51198"/>
    </source>
</evidence>
<dbReference type="Pfam" id="PF13361">
    <property type="entry name" value="UvrD_C"/>
    <property type="match status" value="2"/>
</dbReference>
<evidence type="ECO:0000259" key="17">
    <source>
        <dbReference type="PROSITE" id="PS51217"/>
    </source>
</evidence>
<dbReference type="GO" id="GO:0003677">
    <property type="term" value="F:DNA binding"/>
    <property type="evidence" value="ECO:0007669"/>
    <property type="project" value="UniProtKB-KW"/>
</dbReference>
<dbReference type="Gene3D" id="3.90.320.10">
    <property type="match status" value="1"/>
</dbReference>
<dbReference type="PROSITE" id="PS51217">
    <property type="entry name" value="UVRD_HELICASE_CTER"/>
    <property type="match status" value="1"/>
</dbReference>
<dbReference type="EMBL" id="CP058579">
    <property type="protein sequence ID" value="QLG63604.1"/>
    <property type="molecule type" value="Genomic_DNA"/>
</dbReference>
<dbReference type="Proteomes" id="UP000509626">
    <property type="component" value="Chromosome"/>
</dbReference>
<feature type="domain" description="UvrD-like helicase ATP-binding" evidence="16">
    <location>
        <begin position="2"/>
        <end position="392"/>
    </location>
</feature>
<reference evidence="18 19" key="1">
    <citation type="submission" date="2020-06" db="EMBL/GenBank/DDBJ databases">
        <title>NJ-3-1, isolated from saline soil.</title>
        <authorList>
            <person name="Cui H.L."/>
            <person name="Shi X."/>
        </authorList>
    </citation>
    <scope>NUCLEOTIDE SEQUENCE [LARGE SCALE GENOMIC DNA]</scope>
    <source>
        <strain evidence="18 19">NJ-3-1</strain>
    </source>
</reference>
<evidence type="ECO:0000256" key="6">
    <source>
        <dbReference type="ARBA" id="ARBA00022806"/>
    </source>
</evidence>
<name>A0A7D5QJA8_9EURY</name>
<dbReference type="PROSITE" id="PS51198">
    <property type="entry name" value="UVRD_HELICASE_ATP_BIND"/>
    <property type="match status" value="1"/>
</dbReference>
<comment type="similarity">
    <text evidence="1">Belongs to the helicase family. UvrD subfamily.</text>
</comment>
<evidence type="ECO:0000256" key="2">
    <source>
        <dbReference type="ARBA" id="ARBA00022722"/>
    </source>
</evidence>
<feature type="domain" description="UvrD-like helicase C-terminal" evidence="17">
    <location>
        <begin position="393"/>
        <end position="647"/>
    </location>
</feature>
<organism evidence="18 19">
    <name type="scientific">Halorarum salinum</name>
    <dbReference type="NCBI Taxonomy" id="2743089"/>
    <lineage>
        <taxon>Archaea</taxon>
        <taxon>Methanobacteriati</taxon>
        <taxon>Methanobacteriota</taxon>
        <taxon>Stenosarchaea group</taxon>
        <taxon>Halobacteria</taxon>
        <taxon>Halobacteriales</taxon>
        <taxon>Haloferacaceae</taxon>
        <taxon>Halorarum</taxon>
    </lineage>
</organism>
<evidence type="ECO:0000256" key="5">
    <source>
        <dbReference type="ARBA" id="ARBA00022801"/>
    </source>
</evidence>
<keyword evidence="2" id="KW-0540">Nuclease</keyword>
<dbReference type="InterPro" id="IPR027417">
    <property type="entry name" value="P-loop_NTPase"/>
</dbReference>
<evidence type="ECO:0000256" key="12">
    <source>
        <dbReference type="ARBA" id="ARBA00034617"/>
    </source>
</evidence>
<keyword evidence="10" id="KW-0234">DNA repair</keyword>
<keyword evidence="3 15" id="KW-0547">Nucleotide-binding</keyword>
<sequence>MTEPNGQQRRLIESTEGVHLVDAGPGTGKTFTITRRYANLVDGGDVEPDDVLLVTFTNNAATEMRDRIVAHSDYGVRELRDAPIGTFHGLCHDVLLEHGVHAPTLLGIDDRITRATRLVDDETVERELFREFYGRFADDHPEHEPFLRVVEEPTELLGLVNQLAAKGVFPTEEGWYRNGERHLDGDFEAFAETFEAGNRPRNGGGKQSRIRERLGSYGRGKCYRADAPSRAELRGEGTKRVPDGTAELLFEDDREALKSFVHDVYRGYLAFALRRNYLTFGFLQLFAFVLLCEDHDLREELAFEHVMVDEFQDSSEIQFKLALLLAGTDNLCVVGDWKQSIYSFQYAAVENVAEFEARLERFAAELNDDRERVGLPIDGVSRLELVENYRSTQAIIDFAERALVTPATGGDEVDPAAVRDRIVPLESNAAFGNSRIEAISHEDEHEAVLAKVQSIVGDEAYAIERDGELVAPGYGDVAVLTRTRDYGRELLEVAREYDLPMAYEGGVELFRTDQAKLLLAWLRILESDADRGWAVVLEEAGYSFEEVRHVLEEGTYPGNMRAFRTELAGANGVGGVARRVFSRYGYDGGVAATVLDAVESVRAATTMTRGDLIRFLERGVESGATREVSAGAGADSVTVRTIHATKGLEHPIVVLANMNANRFPPGGGGAGTITFEDPLGLRARRVYAEDHGHPHVYHDWRTDALRRCLPTEYDEERRLLYVALTRAERHLVFAAGGEPNAFLEELPVDIGTVEPTVRRADAGGTEQATLGFSVPTPEGPVGYTPHTLMREEAFSGTADGRGAAYGTDVHEFAERYALGETDDPPARLEPDAGHVVDLLDSLGGELRPEEEIVLPLEVDGERVVLSGLADLVHVRPGTVEVVDFKTDTTRRAHGEYRKQVSVYHRVLDEWFTDRTVDAHVHYTYDGDLVPVDPLPVTDLVDLLREEGATPTAP</sequence>
<comment type="catalytic activity">
    <reaction evidence="12">
        <text>Couples ATP hydrolysis with the unwinding of duplex DNA by translocating in the 3'-5' direction.</text>
        <dbReference type="EC" id="5.6.2.4"/>
    </reaction>
</comment>
<keyword evidence="9" id="KW-0238">DNA-binding</keyword>
<dbReference type="GO" id="GO:0004527">
    <property type="term" value="F:exonuclease activity"/>
    <property type="evidence" value="ECO:0007669"/>
    <property type="project" value="UniProtKB-KW"/>
</dbReference>
<accession>A0A7D5QJA8</accession>
<dbReference type="InterPro" id="IPR014016">
    <property type="entry name" value="UvrD-like_ATP-bd"/>
</dbReference>
<evidence type="ECO:0000256" key="11">
    <source>
        <dbReference type="ARBA" id="ARBA00023235"/>
    </source>
</evidence>
<keyword evidence="19" id="KW-1185">Reference proteome</keyword>
<dbReference type="Pfam" id="PF00580">
    <property type="entry name" value="UvrD-helicase"/>
    <property type="match status" value="1"/>
</dbReference>
<dbReference type="GeneID" id="56039487"/>
<keyword evidence="7" id="KW-0269">Exonuclease</keyword>
<dbReference type="Gene3D" id="1.10.486.10">
    <property type="entry name" value="PCRA, domain 4"/>
    <property type="match status" value="1"/>
</dbReference>
<dbReference type="CDD" id="cd17932">
    <property type="entry name" value="DEXQc_UvrD"/>
    <property type="match status" value="1"/>
</dbReference>
<dbReference type="GO" id="GO:0005524">
    <property type="term" value="F:ATP binding"/>
    <property type="evidence" value="ECO:0007669"/>
    <property type="project" value="UniProtKB-UniRule"/>
</dbReference>
<dbReference type="InterPro" id="IPR011604">
    <property type="entry name" value="PDDEXK-like_dom_sf"/>
</dbReference>
<feature type="binding site" evidence="15">
    <location>
        <begin position="23"/>
        <end position="30"/>
    </location>
    <ligand>
        <name>ATP</name>
        <dbReference type="ChEBI" id="CHEBI:30616"/>
    </ligand>
</feature>
<evidence type="ECO:0000256" key="1">
    <source>
        <dbReference type="ARBA" id="ARBA00009922"/>
    </source>
</evidence>
<dbReference type="OrthoDB" id="203178at2157"/>
<comment type="catalytic activity">
    <reaction evidence="14">
        <text>ATP + H2O = ADP + phosphate + H(+)</text>
        <dbReference type="Rhea" id="RHEA:13065"/>
        <dbReference type="ChEBI" id="CHEBI:15377"/>
        <dbReference type="ChEBI" id="CHEBI:15378"/>
        <dbReference type="ChEBI" id="CHEBI:30616"/>
        <dbReference type="ChEBI" id="CHEBI:43474"/>
        <dbReference type="ChEBI" id="CHEBI:456216"/>
        <dbReference type="EC" id="5.6.2.4"/>
    </reaction>
</comment>
<dbReference type="Gene3D" id="1.10.10.160">
    <property type="match status" value="1"/>
</dbReference>
<dbReference type="EC" id="5.6.2.4" evidence="13"/>
<keyword evidence="6 15" id="KW-0347">Helicase</keyword>
<dbReference type="PANTHER" id="PTHR11070">
    <property type="entry name" value="UVRD / RECB / PCRA DNA HELICASE FAMILY MEMBER"/>
    <property type="match status" value="1"/>
</dbReference>
<dbReference type="RefSeq" id="WP_179270188.1">
    <property type="nucleotide sequence ID" value="NZ_CP058579.1"/>
</dbReference>
<keyword evidence="4" id="KW-0227">DNA damage</keyword>
<dbReference type="InterPro" id="IPR014017">
    <property type="entry name" value="DNA_helicase_UvrD-like_C"/>
</dbReference>
<dbReference type="AlphaFoldDB" id="A0A7D5QJA8"/>
<evidence type="ECO:0000256" key="7">
    <source>
        <dbReference type="ARBA" id="ARBA00022839"/>
    </source>
</evidence>
<dbReference type="GO" id="GO:0000725">
    <property type="term" value="P:recombinational repair"/>
    <property type="evidence" value="ECO:0007669"/>
    <property type="project" value="TreeGrafter"/>
</dbReference>
<proteinExistence type="inferred from homology"/>